<dbReference type="InterPro" id="IPR000322">
    <property type="entry name" value="Glyco_hydro_31_TIM"/>
</dbReference>
<dbReference type="InterPro" id="IPR048395">
    <property type="entry name" value="Glyco_hydro_31_C"/>
</dbReference>
<dbReference type="Pfam" id="PF21365">
    <property type="entry name" value="Glyco_hydro_31_3rd"/>
    <property type="match status" value="1"/>
</dbReference>
<feature type="compositionally biased region" description="Basic and acidic residues" evidence="4">
    <location>
        <begin position="8"/>
        <end position="24"/>
    </location>
</feature>
<evidence type="ECO:0000313" key="8">
    <source>
        <dbReference type="Proteomes" id="UP001521116"/>
    </source>
</evidence>
<dbReference type="InterPro" id="IPR011013">
    <property type="entry name" value="Gal_mutarotase_sf_dom"/>
</dbReference>
<evidence type="ECO:0000256" key="3">
    <source>
        <dbReference type="ARBA" id="ARBA00012741"/>
    </source>
</evidence>
<protein>
    <recommendedName>
        <fullName evidence="3">alpha-glucosidase</fullName>
        <ecNumber evidence="3">3.2.1.20</ecNumber>
    </recommendedName>
</protein>
<comment type="similarity">
    <text evidence="2">Belongs to the glycosyl hydrolase 31 family.</text>
</comment>
<feature type="domain" description="Glycosyl hydrolase family 31 C-terminal" evidence="6">
    <location>
        <begin position="819"/>
        <end position="933"/>
    </location>
</feature>
<feature type="domain" description="Glycoside hydrolase family 31 TIM barrel" evidence="5">
    <location>
        <begin position="355"/>
        <end position="810"/>
    </location>
</feature>
<evidence type="ECO:0000256" key="4">
    <source>
        <dbReference type="SAM" id="MobiDB-lite"/>
    </source>
</evidence>
<dbReference type="Gene3D" id="2.60.40.1180">
    <property type="entry name" value="Golgi alpha-mannosidase II"/>
    <property type="match status" value="1"/>
</dbReference>
<comment type="caution">
    <text evidence="7">The sequence shown here is derived from an EMBL/GenBank/DDBJ whole genome shotgun (WGS) entry which is preliminary data.</text>
</comment>
<reference evidence="7 8" key="1">
    <citation type="submission" date="2024-02" db="EMBL/GenBank/DDBJ databases">
        <title>De novo assembly and annotation of 12 fungi associated with fruit tree decline syndrome in Ontario, Canada.</title>
        <authorList>
            <person name="Sulman M."/>
            <person name="Ellouze W."/>
            <person name="Ilyukhin E."/>
        </authorList>
    </citation>
    <scope>NUCLEOTIDE SEQUENCE [LARGE SCALE GENOMIC DNA]</scope>
    <source>
        <strain evidence="7 8">M1-105</strain>
    </source>
</reference>
<dbReference type="Proteomes" id="UP001521116">
    <property type="component" value="Unassembled WGS sequence"/>
</dbReference>
<sequence>MPWTGTDKTWETGDGDHPKHRDPYRFIPADDFFESLSNPASGTQQPDSIAFDPEDQLDVNRKPNKACDHGRIFRLSTGGVLLIQFMRPLVWRIRFNPHYAAGHQFTDFNTRTIIQGRLQKMISILDKAEGINWSVKFDDKNPRYFTLDSVIKRPDGSETLGVRLWIQRNPFRITATRKIRTADALNISEKDEEDLPIPVGAPAPSGDAIIWQTKKKPLQYQTDATVLAVEKPDPAKFLGFGEQGGKHLFKESTYMNYFNFDNMRYNNVYGRGPNEDAEPLYHSEPYWIEVNAHPGYMSQLATFIDNYSHVCVDLGKTNTTQVRMATRFNSFQGIFIAGNDIAEVIRLYSSLIGRPRLMPRYVLGNHQGCYGYDTQGRVEQAVQKYRDYDFPLDGMHIDVDMQRDYRTFTIDTNAWKFPNPEKMFLELRKKGVKCSTNITPVINSRPDGEYTTLNDGLAKNHFVLDRRNIDPSAPNPWDQRYMQFGGSVLYYTRPFDVSARQYYPQQDLHDFNQVFNQANRGVPFHGGVSYGNGQGAPGFYPNLNNKETRTWWGEQYKYLFETGLEFVWQDMTSPCMAEQYGDMKSWPFRLLIDSDGWPGESRDLTAAAEASGGQFLYDPEKNKYKMAIEIWSLYSYNLHKATFKGLKELECRKGKRNFIIGRGSYAGAQRYAGLWTGDNASTWDFLGISVSQVIGLGLAGVTVAGADVGGFEPPEGDLTAFADPELLIRWYCAYSLLPWFRNHYSGKHSGQEERDKSKKDFQEPYRYHEWYQGNAHIVQGDNDHRMYQSVLPVTRYFIRLRYSLLQLMYDAMFDNMLTGLPIARSLVITDPLDGSLFSRHEWANQSQYMVRNDLLVAPSLSRERDYARREVYLPSTSSWYPMNLRPYADDTLGEPLAPSASGGSNISYDCHIDPQEGHIPYICPMYIREGAIIPQIQVRNFVPDRTRPDLPSEPANPITINIYPGKPSFKPKTYKMYLDDGVSRSSAPDGLYLSSQPLDTVGEVQTTLNNEYGDKKAKSNFRRVDITQAISDEDATDGVITEVFHRKITISTPWKGTEHDDVPPEERYDDEKVKRDIGDSYRLVIWHEANAELSRVSVDVSPKGCSKDSIRVEHDGRRKASIVWVPTGKDVEAEIEVKYD</sequence>
<evidence type="ECO:0000313" key="7">
    <source>
        <dbReference type="EMBL" id="KAL1617436.1"/>
    </source>
</evidence>
<feature type="region of interest" description="Disordered" evidence="4">
    <location>
        <begin position="1"/>
        <end position="25"/>
    </location>
</feature>
<dbReference type="InterPro" id="IPR013780">
    <property type="entry name" value="Glyco_hydro_b"/>
</dbReference>
<dbReference type="PANTHER" id="PTHR22762">
    <property type="entry name" value="ALPHA-GLUCOSIDASE"/>
    <property type="match status" value="1"/>
</dbReference>
<dbReference type="Gene3D" id="3.20.20.80">
    <property type="entry name" value="Glycosidases"/>
    <property type="match status" value="1"/>
</dbReference>
<dbReference type="Gene3D" id="2.60.40.1760">
    <property type="entry name" value="glycosyl hydrolase (family 31)"/>
    <property type="match status" value="1"/>
</dbReference>
<dbReference type="CDD" id="cd14752">
    <property type="entry name" value="GH31_N"/>
    <property type="match status" value="1"/>
</dbReference>
<name>A0ABR3SD15_9PEZI</name>
<gene>
    <name evidence="7" type="ORF">SLS56_010979</name>
</gene>
<dbReference type="Pfam" id="PF01055">
    <property type="entry name" value="Glyco_hydro_31_2nd"/>
    <property type="match status" value="1"/>
</dbReference>
<accession>A0ABR3SD15</accession>
<dbReference type="SUPFAM" id="SSF51445">
    <property type="entry name" value="(Trans)glycosidases"/>
    <property type="match status" value="1"/>
</dbReference>
<dbReference type="InterPro" id="IPR017853">
    <property type="entry name" value="GH"/>
</dbReference>
<evidence type="ECO:0000259" key="5">
    <source>
        <dbReference type="Pfam" id="PF01055"/>
    </source>
</evidence>
<organism evidence="7 8">
    <name type="scientific">Neofusicoccum ribis</name>
    <dbReference type="NCBI Taxonomy" id="45134"/>
    <lineage>
        <taxon>Eukaryota</taxon>
        <taxon>Fungi</taxon>
        <taxon>Dikarya</taxon>
        <taxon>Ascomycota</taxon>
        <taxon>Pezizomycotina</taxon>
        <taxon>Dothideomycetes</taxon>
        <taxon>Dothideomycetes incertae sedis</taxon>
        <taxon>Botryosphaeriales</taxon>
        <taxon>Botryosphaeriaceae</taxon>
        <taxon>Neofusicoccum</taxon>
    </lineage>
</organism>
<evidence type="ECO:0000256" key="1">
    <source>
        <dbReference type="ARBA" id="ARBA00001657"/>
    </source>
</evidence>
<keyword evidence="8" id="KW-1185">Reference proteome</keyword>
<comment type="catalytic activity">
    <reaction evidence="1">
        <text>Hydrolysis of terminal, non-reducing (1-&gt;4)-linked alpha-D-glucose residues with release of alpha-D-glucose.</text>
        <dbReference type="EC" id="3.2.1.20"/>
    </reaction>
</comment>
<dbReference type="EC" id="3.2.1.20" evidence="3"/>
<dbReference type="PANTHER" id="PTHR22762:SF120">
    <property type="entry name" value="HETEROGLYCAN GLUCOSIDASE 1"/>
    <property type="match status" value="1"/>
</dbReference>
<evidence type="ECO:0000256" key="2">
    <source>
        <dbReference type="ARBA" id="ARBA00007806"/>
    </source>
</evidence>
<dbReference type="SUPFAM" id="SSF74650">
    <property type="entry name" value="Galactose mutarotase-like"/>
    <property type="match status" value="1"/>
</dbReference>
<evidence type="ECO:0000259" key="6">
    <source>
        <dbReference type="Pfam" id="PF21365"/>
    </source>
</evidence>
<dbReference type="EMBL" id="JAJVDC020000231">
    <property type="protein sequence ID" value="KAL1617436.1"/>
    <property type="molecule type" value="Genomic_DNA"/>
</dbReference>
<proteinExistence type="inferred from homology"/>